<gene>
    <name evidence="2" type="primary">PIP5K3</name>
    <name evidence="2" type="ORF">CM83_654</name>
</gene>
<dbReference type="GO" id="GO:0071897">
    <property type="term" value="P:DNA biosynthetic process"/>
    <property type="evidence" value="ECO:0007669"/>
    <property type="project" value="UniProtKB-ARBA"/>
</dbReference>
<keyword evidence="2" id="KW-0808">Transferase</keyword>
<dbReference type="PANTHER" id="PTHR47331">
    <property type="entry name" value="PHD-TYPE DOMAIN-CONTAINING PROTEIN"/>
    <property type="match status" value="1"/>
</dbReference>
<dbReference type="InterPro" id="IPR000477">
    <property type="entry name" value="RT_dom"/>
</dbReference>
<feature type="domain" description="Reverse transcriptase" evidence="1">
    <location>
        <begin position="143"/>
        <end position="262"/>
    </location>
</feature>
<dbReference type="InterPro" id="IPR043128">
    <property type="entry name" value="Rev_trsase/Diguanyl_cyclase"/>
</dbReference>
<reference evidence="2" key="1">
    <citation type="journal article" date="2014" name="PLoS ONE">
        <title>Transcriptome-Based Identification of ABC Transporters in the Western Tarnished Plant Bug Lygus hesperus.</title>
        <authorList>
            <person name="Hull J.J."/>
            <person name="Chaney K."/>
            <person name="Geib S.M."/>
            <person name="Fabrick J.A."/>
            <person name="Brent C.S."/>
            <person name="Walsh D."/>
            <person name="Lavine L.C."/>
        </authorList>
    </citation>
    <scope>NUCLEOTIDE SEQUENCE</scope>
</reference>
<keyword evidence="2" id="KW-0418">Kinase</keyword>
<evidence type="ECO:0000313" key="2">
    <source>
        <dbReference type="EMBL" id="JAG15541.1"/>
    </source>
</evidence>
<dbReference type="Gene3D" id="3.10.10.10">
    <property type="entry name" value="HIV Type 1 Reverse Transcriptase, subunit A, domain 1"/>
    <property type="match status" value="1"/>
</dbReference>
<name>A0A0A9X7C6_LYGHE</name>
<proteinExistence type="predicted"/>
<dbReference type="EMBL" id="GBHO01028063">
    <property type="protein sequence ID" value="JAG15541.1"/>
    <property type="molecule type" value="Transcribed_RNA"/>
</dbReference>
<feature type="non-terminal residue" evidence="2">
    <location>
        <position position="1"/>
    </location>
</feature>
<dbReference type="AlphaFoldDB" id="A0A0A9X7C6"/>
<dbReference type="SUPFAM" id="SSF56672">
    <property type="entry name" value="DNA/RNA polymerases"/>
    <property type="match status" value="1"/>
</dbReference>
<accession>A0A0A9X7C6</accession>
<reference evidence="2" key="2">
    <citation type="submission" date="2014-07" db="EMBL/GenBank/DDBJ databases">
        <authorList>
            <person name="Hull J."/>
        </authorList>
    </citation>
    <scope>NUCLEOTIDE SEQUENCE</scope>
</reference>
<dbReference type="Gene3D" id="3.30.70.270">
    <property type="match status" value="1"/>
</dbReference>
<protein>
    <submittedName>
        <fullName evidence="2">Phosphatidylinositol 4-phosphate 5-kinase 3</fullName>
    </submittedName>
</protein>
<dbReference type="PANTHER" id="PTHR47331:SF1">
    <property type="entry name" value="GAG-LIKE PROTEIN"/>
    <property type="match status" value="1"/>
</dbReference>
<feature type="non-terminal residue" evidence="2">
    <location>
        <position position="284"/>
    </location>
</feature>
<dbReference type="Pfam" id="PF00078">
    <property type="entry name" value="RVT_1"/>
    <property type="match status" value="1"/>
</dbReference>
<evidence type="ECO:0000259" key="1">
    <source>
        <dbReference type="Pfam" id="PF00078"/>
    </source>
</evidence>
<dbReference type="GO" id="GO:0016301">
    <property type="term" value="F:kinase activity"/>
    <property type="evidence" value="ECO:0007669"/>
    <property type="project" value="UniProtKB-KW"/>
</dbReference>
<sequence>KTLLEKDVEVQQFLHSTVKQDESGRYIVRLPWSNGQPAVRDNFEVAQKRLRITTNRLKQLGKFDQYDQIFKDWLNQGIVERVPDCETNRICHYLPHRAVLKENSTTQVRPVFDASAQDADGHSLNGCIEKGPNEIELIILVLTQFRQYPIGVTSDIEKAFLQIALDPEDRDWLRFLWWEDDKIFVMRHCRVVFGVSSSPYLLAAVLNHHLRKAPPGLEITAEKLRQSFYVDNCLTGVENEEELHKFREESEALMNSAKFNLRGWMSNIENPDSEVNVLGLLWSC</sequence>
<dbReference type="InterPro" id="IPR043502">
    <property type="entry name" value="DNA/RNA_pol_sf"/>
</dbReference>
<organism evidence="2">
    <name type="scientific">Lygus hesperus</name>
    <name type="common">Western plant bug</name>
    <dbReference type="NCBI Taxonomy" id="30085"/>
    <lineage>
        <taxon>Eukaryota</taxon>
        <taxon>Metazoa</taxon>
        <taxon>Ecdysozoa</taxon>
        <taxon>Arthropoda</taxon>
        <taxon>Hexapoda</taxon>
        <taxon>Insecta</taxon>
        <taxon>Pterygota</taxon>
        <taxon>Neoptera</taxon>
        <taxon>Paraneoptera</taxon>
        <taxon>Hemiptera</taxon>
        <taxon>Heteroptera</taxon>
        <taxon>Panheteroptera</taxon>
        <taxon>Cimicomorpha</taxon>
        <taxon>Miridae</taxon>
        <taxon>Mirini</taxon>
        <taxon>Lygus</taxon>
    </lineage>
</organism>